<sequence length="170" mass="18942">MAVLTTSAYGVDLSCPLDDSEHPEHKIYRKSAIRLSILKRIGLILSEEQRRNQKYPLHKQGSKSMGEKIANPDYVDPQKLLAGSRHCSQLNLSVGSGGKNNNDSDIMDEPELLDLSINEKSIFLHSFPKRPAEDEYGYAFEGLAKSVFCGQGCQVSTSRQKRLVKKSSET</sequence>
<name>A0ABQ9J9I9_9CUCU</name>
<keyword evidence="2" id="KW-1185">Reference proteome</keyword>
<dbReference type="EMBL" id="JAPWTJ010001007">
    <property type="protein sequence ID" value="KAJ8974372.1"/>
    <property type="molecule type" value="Genomic_DNA"/>
</dbReference>
<comment type="caution">
    <text evidence="1">The sequence shown here is derived from an EMBL/GenBank/DDBJ whole genome shotgun (WGS) entry which is preliminary data.</text>
</comment>
<gene>
    <name evidence="1" type="ORF">NQ317_009419</name>
</gene>
<proteinExistence type="predicted"/>
<organism evidence="1 2">
    <name type="scientific">Molorchus minor</name>
    <dbReference type="NCBI Taxonomy" id="1323400"/>
    <lineage>
        <taxon>Eukaryota</taxon>
        <taxon>Metazoa</taxon>
        <taxon>Ecdysozoa</taxon>
        <taxon>Arthropoda</taxon>
        <taxon>Hexapoda</taxon>
        <taxon>Insecta</taxon>
        <taxon>Pterygota</taxon>
        <taxon>Neoptera</taxon>
        <taxon>Endopterygota</taxon>
        <taxon>Coleoptera</taxon>
        <taxon>Polyphaga</taxon>
        <taxon>Cucujiformia</taxon>
        <taxon>Chrysomeloidea</taxon>
        <taxon>Cerambycidae</taxon>
        <taxon>Lamiinae</taxon>
        <taxon>Monochamini</taxon>
        <taxon>Molorchus</taxon>
    </lineage>
</organism>
<dbReference type="Proteomes" id="UP001162164">
    <property type="component" value="Unassembled WGS sequence"/>
</dbReference>
<reference evidence="1" key="1">
    <citation type="journal article" date="2023" name="Insect Mol. Biol.">
        <title>Genome sequencing provides insights into the evolution of gene families encoding plant cell wall-degrading enzymes in longhorned beetles.</title>
        <authorList>
            <person name="Shin N.R."/>
            <person name="Okamura Y."/>
            <person name="Kirsch R."/>
            <person name="Pauchet Y."/>
        </authorList>
    </citation>
    <scope>NUCLEOTIDE SEQUENCE</scope>
    <source>
        <strain evidence="1">MMC_N1</strain>
    </source>
</reference>
<protein>
    <submittedName>
        <fullName evidence="1">Uncharacterized protein</fullName>
    </submittedName>
</protein>
<evidence type="ECO:0000313" key="1">
    <source>
        <dbReference type="EMBL" id="KAJ8974372.1"/>
    </source>
</evidence>
<evidence type="ECO:0000313" key="2">
    <source>
        <dbReference type="Proteomes" id="UP001162164"/>
    </source>
</evidence>
<accession>A0ABQ9J9I9</accession>